<protein>
    <recommendedName>
        <fullName evidence="7">phosphoethanolamine N-methyltransferase</fullName>
        <ecNumber evidence="7">2.1.1.103</ecNumber>
    </recommendedName>
</protein>
<evidence type="ECO:0000313" key="11">
    <source>
        <dbReference type="WBParaSite" id="SPAL_0000054100.1"/>
    </source>
</evidence>
<comment type="pathway">
    <text evidence="2">Lipid metabolism.</text>
</comment>
<evidence type="ECO:0000256" key="4">
    <source>
        <dbReference type="ARBA" id="ARBA00022603"/>
    </source>
</evidence>
<comment type="catalytic activity">
    <reaction evidence="8">
        <text>N,N-dimethylethanolamine phosphate + S-adenosyl-L-methionine = phosphocholine + S-adenosyl-L-homocysteine + H(+)</text>
        <dbReference type="Rhea" id="RHEA:25325"/>
        <dbReference type="ChEBI" id="CHEBI:15378"/>
        <dbReference type="ChEBI" id="CHEBI:57856"/>
        <dbReference type="ChEBI" id="CHEBI:58641"/>
        <dbReference type="ChEBI" id="CHEBI:59789"/>
        <dbReference type="ChEBI" id="CHEBI:295975"/>
        <dbReference type="EC" id="2.1.1.103"/>
    </reaction>
    <physiologicalReaction direction="left-to-right" evidence="8">
        <dbReference type="Rhea" id="RHEA:25326"/>
    </physiologicalReaction>
</comment>
<sequence>MPGMLFSCWHLPRKMFNNKDDSRRVTLVNFMKNFRRSRDLDRLSINGRIKGFEEDDRNDVCCMLPSLKDKKILDIGFNVGRHTFDLAFRGKCTYVTDLLTRRFCELEELRRVAKKLKRNVKTYVSTVDLVDFKEEKFFLVFTHWLFMYLFDEEICSFLTRSLHWLEKGGFLKFRESCGESSPYARDDVLDSSFQSMSSSRNFKTYRYISVYLKLIEEIRIEDKEGHKWKYNVNICSVMPTCIEKSYNWKELQLVAMKVPASDDDYIPKTTDLLEEMNGSWVINQEATDIYVGTTRSFFADKLFLSELEECPMTFVGNQNILTATIIYQPKCNPYYMRICPFNLPSTENSFIWTNEENREIFKSYISIADRKKISSMFFSYSKDNISYIFGYAINRKVLINSFLAINYLTDNNLDFLNDFLAVANDGAKIILLESYINDFDKENKLQKIFCPFSVESVTQEIYESLQGGDYSEGMIKCIISKKWMLIKVEVDILEKFYNPY</sequence>
<keyword evidence="10" id="KW-1185">Reference proteome</keyword>
<dbReference type="InterPro" id="IPR029063">
    <property type="entry name" value="SAM-dependent_MTases_sf"/>
</dbReference>
<dbReference type="EC" id="2.1.1.103" evidence="7"/>
<keyword evidence="4" id="KW-0489">Methyltransferase</keyword>
<dbReference type="AlphaFoldDB" id="A0A0N5B390"/>
<evidence type="ECO:0000313" key="10">
    <source>
        <dbReference type="Proteomes" id="UP000046392"/>
    </source>
</evidence>
<dbReference type="Gene3D" id="3.40.50.12180">
    <property type="match status" value="1"/>
</dbReference>
<evidence type="ECO:0000256" key="3">
    <source>
        <dbReference type="ARBA" id="ARBA00009059"/>
    </source>
</evidence>
<dbReference type="SUPFAM" id="SSF53335">
    <property type="entry name" value="S-adenosyl-L-methionine-dependent methyltransferases"/>
    <property type="match status" value="1"/>
</dbReference>
<evidence type="ECO:0000256" key="2">
    <source>
        <dbReference type="ARBA" id="ARBA00005189"/>
    </source>
</evidence>
<dbReference type="WBParaSite" id="SPAL_0000054100.1">
    <property type="protein sequence ID" value="SPAL_0000054100.1"/>
    <property type="gene ID" value="SPAL_0000054100"/>
</dbReference>
<keyword evidence="6" id="KW-0949">S-adenosyl-L-methionine</keyword>
<reference evidence="11" key="1">
    <citation type="submission" date="2017-02" db="UniProtKB">
        <authorList>
            <consortium name="WormBaseParasite"/>
        </authorList>
    </citation>
    <scope>IDENTIFICATION</scope>
</reference>
<evidence type="ECO:0000256" key="8">
    <source>
        <dbReference type="ARBA" id="ARBA00047619"/>
    </source>
</evidence>
<comment type="similarity">
    <text evidence="3">Belongs to the methyltransferase superfamily. NTM1 family.</text>
</comment>
<dbReference type="GO" id="GO:0032259">
    <property type="term" value="P:methylation"/>
    <property type="evidence" value="ECO:0007669"/>
    <property type="project" value="UniProtKB-KW"/>
</dbReference>
<organism evidence="10 11">
    <name type="scientific">Strongyloides papillosus</name>
    <name type="common">Intestinal threadworm</name>
    <dbReference type="NCBI Taxonomy" id="174720"/>
    <lineage>
        <taxon>Eukaryota</taxon>
        <taxon>Metazoa</taxon>
        <taxon>Ecdysozoa</taxon>
        <taxon>Nematoda</taxon>
        <taxon>Chromadorea</taxon>
        <taxon>Rhabditida</taxon>
        <taxon>Tylenchina</taxon>
        <taxon>Panagrolaimomorpha</taxon>
        <taxon>Strongyloidoidea</taxon>
        <taxon>Strongyloididae</taxon>
        <taxon>Strongyloides</taxon>
    </lineage>
</organism>
<dbReference type="STRING" id="174720.A0A0N5B390"/>
<dbReference type="PANTHER" id="PTHR44307">
    <property type="entry name" value="PHOSPHOETHANOLAMINE METHYLTRANSFERASE"/>
    <property type="match status" value="1"/>
</dbReference>
<proteinExistence type="inferred from homology"/>
<evidence type="ECO:0000256" key="1">
    <source>
        <dbReference type="ARBA" id="ARBA00004969"/>
    </source>
</evidence>
<dbReference type="Pfam" id="PF05891">
    <property type="entry name" value="Methyltransf_PK"/>
    <property type="match status" value="1"/>
</dbReference>
<dbReference type="PANTHER" id="PTHR44307:SF2">
    <property type="entry name" value="PHOSPHOETHANOLAMINE METHYLTRANSFERASE ISOFORM X1"/>
    <property type="match status" value="1"/>
</dbReference>
<comment type="pathway">
    <text evidence="1">Phospholipid metabolism; phosphatidylcholine biosynthesis.</text>
</comment>
<evidence type="ECO:0000256" key="9">
    <source>
        <dbReference type="ARBA" id="ARBA00047841"/>
    </source>
</evidence>
<evidence type="ECO:0000256" key="6">
    <source>
        <dbReference type="ARBA" id="ARBA00022691"/>
    </source>
</evidence>
<evidence type="ECO:0000256" key="7">
    <source>
        <dbReference type="ARBA" id="ARBA00035674"/>
    </source>
</evidence>
<dbReference type="Proteomes" id="UP000046392">
    <property type="component" value="Unplaced"/>
</dbReference>
<name>A0A0N5B390_STREA</name>
<accession>A0A0N5B390</accession>
<dbReference type="GO" id="GO:0008276">
    <property type="term" value="F:protein methyltransferase activity"/>
    <property type="evidence" value="ECO:0007669"/>
    <property type="project" value="UniProtKB-ARBA"/>
</dbReference>
<dbReference type="GO" id="GO:0000234">
    <property type="term" value="F:phosphoethanolamine N-methyltransferase activity"/>
    <property type="evidence" value="ECO:0007669"/>
    <property type="project" value="UniProtKB-EC"/>
</dbReference>
<dbReference type="Gene3D" id="3.40.50.150">
    <property type="entry name" value="Vaccinia Virus protein VP39"/>
    <property type="match status" value="1"/>
</dbReference>
<dbReference type="InterPro" id="IPR008576">
    <property type="entry name" value="MeTrfase_NTM1"/>
</dbReference>
<keyword evidence="5" id="KW-0808">Transferase</keyword>
<dbReference type="CDD" id="cd02440">
    <property type="entry name" value="AdoMet_MTases"/>
    <property type="match status" value="1"/>
</dbReference>
<comment type="catalytic activity">
    <reaction evidence="9">
        <text>N-methylethanolamine phosphate + S-adenosyl-L-methionine = N,N-dimethylethanolamine phosphate + S-adenosyl-L-homocysteine + H(+)</text>
        <dbReference type="Rhea" id="RHEA:25321"/>
        <dbReference type="ChEBI" id="CHEBI:15378"/>
        <dbReference type="ChEBI" id="CHEBI:57781"/>
        <dbReference type="ChEBI" id="CHEBI:57856"/>
        <dbReference type="ChEBI" id="CHEBI:58641"/>
        <dbReference type="ChEBI" id="CHEBI:59789"/>
        <dbReference type="EC" id="2.1.1.103"/>
    </reaction>
    <physiologicalReaction direction="left-to-right" evidence="9">
        <dbReference type="Rhea" id="RHEA:25322"/>
    </physiologicalReaction>
</comment>
<evidence type="ECO:0000256" key="5">
    <source>
        <dbReference type="ARBA" id="ARBA00022679"/>
    </source>
</evidence>